<dbReference type="AlphaFoldDB" id="A0A0K0XZW0"/>
<name>A0A0K0XZW0_9GAMM</name>
<dbReference type="Proteomes" id="UP000066624">
    <property type="component" value="Chromosome"/>
</dbReference>
<accession>A0A0K0XZW0</accession>
<sequence>MTRRPLHRLIPCLLVLLLSACAAGPRFYTHAMPDVDFGAYRTFGWPEQLGTDRGGYETSVTQYFKVAARREMEALGYRYAEENPDLLVNFYTNIEDKERTYRRTTIAPTLATGYYGYRFGMYTVWPVYATEVEHFHYQVGTANIDVVDAAERRLIWEGRVEGRLTDRALNDPAGAISDAVADIFQRFPTHAR</sequence>
<dbReference type="STRING" id="1579979.WM2015_2835"/>
<keyword evidence="2" id="KW-1185">Reference proteome</keyword>
<dbReference type="EMBL" id="CP012154">
    <property type="protein sequence ID" value="AKS43192.1"/>
    <property type="molecule type" value="Genomic_DNA"/>
</dbReference>
<reference evidence="1 2" key="1">
    <citation type="submission" date="2015-07" db="EMBL/GenBank/DDBJ databases">
        <authorList>
            <person name="Noorani M."/>
        </authorList>
    </citation>
    <scope>NUCLEOTIDE SEQUENCE [LARGE SCALE GENOMIC DNA]</scope>
    <source>
        <strain evidence="1 2">KCTC 42284</strain>
    </source>
</reference>
<dbReference type="Gene3D" id="3.30.160.670">
    <property type="match status" value="1"/>
</dbReference>
<dbReference type="OrthoDB" id="118896at2"/>
<dbReference type="Pfam" id="PF13590">
    <property type="entry name" value="DUF4136"/>
    <property type="match status" value="1"/>
</dbReference>
<organism evidence="1 2">
    <name type="scientific">Wenzhouxiangella marina</name>
    <dbReference type="NCBI Taxonomy" id="1579979"/>
    <lineage>
        <taxon>Bacteria</taxon>
        <taxon>Pseudomonadati</taxon>
        <taxon>Pseudomonadota</taxon>
        <taxon>Gammaproteobacteria</taxon>
        <taxon>Chromatiales</taxon>
        <taxon>Wenzhouxiangellaceae</taxon>
        <taxon>Wenzhouxiangella</taxon>
    </lineage>
</organism>
<dbReference type="RefSeq" id="WP_082169790.1">
    <property type="nucleotide sequence ID" value="NZ_CP012154.1"/>
</dbReference>
<dbReference type="KEGG" id="wma:WM2015_2835"/>
<dbReference type="PROSITE" id="PS51257">
    <property type="entry name" value="PROKAR_LIPOPROTEIN"/>
    <property type="match status" value="1"/>
</dbReference>
<protein>
    <submittedName>
        <fullName evidence="1">Uncharacterized protein</fullName>
    </submittedName>
</protein>
<gene>
    <name evidence="1" type="ORF">WM2015_2835</name>
</gene>
<evidence type="ECO:0000313" key="1">
    <source>
        <dbReference type="EMBL" id="AKS43192.1"/>
    </source>
</evidence>
<proteinExistence type="predicted"/>
<dbReference type="InterPro" id="IPR025411">
    <property type="entry name" value="DUF4136"/>
</dbReference>
<evidence type="ECO:0000313" key="2">
    <source>
        <dbReference type="Proteomes" id="UP000066624"/>
    </source>
</evidence>